<feature type="transmembrane region" description="Helical" evidence="1">
    <location>
        <begin position="49"/>
        <end position="71"/>
    </location>
</feature>
<gene>
    <name evidence="2" type="ORF">HNQ52_001585</name>
</gene>
<dbReference type="AlphaFoldDB" id="A0A7W8FZE7"/>
<dbReference type="EMBL" id="JACHHP010000002">
    <property type="protein sequence ID" value="MBB5208056.1"/>
    <property type="molecule type" value="Genomic_DNA"/>
</dbReference>
<name>A0A7W8FZE7_9GAMM</name>
<keyword evidence="3" id="KW-1185">Reference proteome</keyword>
<feature type="transmembrane region" description="Helical" evidence="1">
    <location>
        <begin position="373"/>
        <end position="389"/>
    </location>
</feature>
<keyword evidence="1" id="KW-1133">Transmembrane helix</keyword>
<feature type="transmembrane region" description="Helical" evidence="1">
    <location>
        <begin position="286"/>
        <end position="306"/>
    </location>
</feature>
<keyword evidence="1" id="KW-0472">Membrane</keyword>
<dbReference type="Proteomes" id="UP000521199">
    <property type="component" value="Unassembled WGS sequence"/>
</dbReference>
<feature type="transmembrane region" description="Helical" evidence="1">
    <location>
        <begin position="132"/>
        <end position="155"/>
    </location>
</feature>
<feature type="transmembrane region" description="Helical" evidence="1">
    <location>
        <begin position="340"/>
        <end position="361"/>
    </location>
</feature>
<dbReference type="RefSeq" id="WP_183960559.1">
    <property type="nucleotide sequence ID" value="NZ_JACHHP010000002.1"/>
</dbReference>
<evidence type="ECO:0000313" key="2">
    <source>
        <dbReference type="EMBL" id="MBB5208056.1"/>
    </source>
</evidence>
<feature type="transmembrane region" description="Helical" evidence="1">
    <location>
        <begin position="167"/>
        <end position="188"/>
    </location>
</feature>
<evidence type="ECO:0000256" key="1">
    <source>
        <dbReference type="SAM" id="Phobius"/>
    </source>
</evidence>
<keyword evidence="1" id="KW-0812">Transmembrane</keyword>
<sequence>MTHELDLDALRGRWSAIDTRLDASLELNLAALRASLSQRMHAAFRRHSAWLLAALAFDAVALLLLAMFGIAHRNEPAHALGALALLLLMAMEAATDVHAWRTLRRFDFDAPVLEVRARLAALRARRLRTTGAFILFSVALWWPFVAVLFEGLFGVDLYRVLHWSVPAINLGVGLLLVPLAAWIARLLARRYRGDAGFEQFLDDAAGKSWSAASNRWSAYADTTAAIARGDGAALLQSQVDRESLLRGVAAPLRSLRHSLWLGIALTALPLLAIALFNMGHGGVARFLVPGLLLHLLCIAHMVANIAHLHAVRRLEFGAPPARLAAAVTWMAQRRERLARWTLVLAPLFVLPAAVVLTKAAFGIDLFVALPPGLWLAVGVAAACASLLLARARARFAAPLLAAIGTGCLGSSRRLADALAAHAPADTG</sequence>
<evidence type="ECO:0000313" key="3">
    <source>
        <dbReference type="Proteomes" id="UP000521199"/>
    </source>
</evidence>
<accession>A0A7W8FZE7</accession>
<proteinExistence type="predicted"/>
<protein>
    <submittedName>
        <fullName evidence="2">Uncharacterized protein</fullName>
    </submittedName>
</protein>
<feature type="transmembrane region" description="Helical" evidence="1">
    <location>
        <begin position="77"/>
        <end position="95"/>
    </location>
</feature>
<comment type="caution">
    <text evidence="2">The sequence shown here is derived from an EMBL/GenBank/DDBJ whole genome shotgun (WGS) entry which is preliminary data.</text>
</comment>
<feature type="transmembrane region" description="Helical" evidence="1">
    <location>
        <begin position="259"/>
        <end position="280"/>
    </location>
</feature>
<organism evidence="2 3">
    <name type="scientific">Chiayiivirga flava</name>
    <dbReference type="NCBI Taxonomy" id="659595"/>
    <lineage>
        <taxon>Bacteria</taxon>
        <taxon>Pseudomonadati</taxon>
        <taxon>Pseudomonadota</taxon>
        <taxon>Gammaproteobacteria</taxon>
        <taxon>Lysobacterales</taxon>
        <taxon>Lysobacteraceae</taxon>
        <taxon>Chiayiivirga</taxon>
    </lineage>
</organism>
<reference evidence="2 3" key="1">
    <citation type="submission" date="2020-08" db="EMBL/GenBank/DDBJ databases">
        <title>Genomic Encyclopedia of Type Strains, Phase IV (KMG-IV): sequencing the most valuable type-strain genomes for metagenomic binning, comparative biology and taxonomic classification.</title>
        <authorList>
            <person name="Goeker M."/>
        </authorList>
    </citation>
    <scope>NUCLEOTIDE SEQUENCE [LARGE SCALE GENOMIC DNA]</scope>
    <source>
        <strain evidence="2 3">DSM 24163</strain>
    </source>
</reference>